<evidence type="ECO:0000313" key="3">
    <source>
        <dbReference type="EMBL" id="MFC6083675.1"/>
    </source>
</evidence>
<evidence type="ECO:0000259" key="2">
    <source>
        <dbReference type="Pfam" id="PF01590"/>
    </source>
</evidence>
<keyword evidence="4" id="KW-1185">Reference proteome</keyword>
<dbReference type="PANTHER" id="PTHR43102">
    <property type="entry name" value="SLR1143 PROTEIN"/>
    <property type="match status" value="1"/>
</dbReference>
<sequence length="175" mass="18778">MPRDRRDRPVRPRQHQRHRVDLELRRVVLHHHQGHLFPWTSRSSLQGVHIQGGTPTQMGIGAWAGYPIAPEGQVLGTVCVVDTVPRALSDEELRTLATLARAATGEIALRDAVSQMNSRMPDLRATSEQAKGAGPQPAGQPAAAASGHPAGIGHGPLHRAHHFSPPRCSGSSTAP</sequence>
<dbReference type="InterPro" id="IPR029016">
    <property type="entry name" value="GAF-like_dom_sf"/>
</dbReference>
<dbReference type="RefSeq" id="WP_380755950.1">
    <property type="nucleotide sequence ID" value="NZ_JBHSRF010000031.1"/>
</dbReference>
<dbReference type="SUPFAM" id="SSF55781">
    <property type="entry name" value="GAF domain-like"/>
    <property type="match status" value="1"/>
</dbReference>
<proteinExistence type="predicted"/>
<dbReference type="InterPro" id="IPR003018">
    <property type="entry name" value="GAF"/>
</dbReference>
<gene>
    <name evidence="3" type="ORF">ACFP1K_21075</name>
</gene>
<dbReference type="Gene3D" id="3.30.450.40">
    <property type="match status" value="1"/>
</dbReference>
<name>A0ABW1NL81_9ACTN</name>
<feature type="compositionally biased region" description="Low complexity" evidence="1">
    <location>
        <begin position="132"/>
        <end position="151"/>
    </location>
</feature>
<comment type="caution">
    <text evidence="3">The sequence shown here is derived from an EMBL/GenBank/DDBJ whole genome shotgun (WGS) entry which is preliminary data.</text>
</comment>
<feature type="domain" description="GAF" evidence="2">
    <location>
        <begin position="52"/>
        <end position="104"/>
    </location>
</feature>
<dbReference type="EMBL" id="JBHSRF010000031">
    <property type="protein sequence ID" value="MFC6083675.1"/>
    <property type="molecule type" value="Genomic_DNA"/>
</dbReference>
<accession>A0ABW1NL81</accession>
<protein>
    <submittedName>
        <fullName evidence="3">GAF domain-containing protein</fullName>
    </submittedName>
</protein>
<feature type="region of interest" description="Disordered" evidence="1">
    <location>
        <begin position="118"/>
        <end position="175"/>
    </location>
</feature>
<evidence type="ECO:0000313" key="4">
    <source>
        <dbReference type="Proteomes" id="UP001596137"/>
    </source>
</evidence>
<organism evidence="3 4">
    <name type="scientific">Sphaerisporangium aureirubrum</name>
    <dbReference type="NCBI Taxonomy" id="1544736"/>
    <lineage>
        <taxon>Bacteria</taxon>
        <taxon>Bacillati</taxon>
        <taxon>Actinomycetota</taxon>
        <taxon>Actinomycetes</taxon>
        <taxon>Streptosporangiales</taxon>
        <taxon>Streptosporangiaceae</taxon>
        <taxon>Sphaerisporangium</taxon>
    </lineage>
</organism>
<dbReference type="Proteomes" id="UP001596137">
    <property type="component" value="Unassembled WGS sequence"/>
</dbReference>
<dbReference type="PANTHER" id="PTHR43102:SF2">
    <property type="entry name" value="GAF DOMAIN-CONTAINING PROTEIN"/>
    <property type="match status" value="1"/>
</dbReference>
<evidence type="ECO:0000256" key="1">
    <source>
        <dbReference type="SAM" id="MobiDB-lite"/>
    </source>
</evidence>
<dbReference type="Pfam" id="PF01590">
    <property type="entry name" value="GAF"/>
    <property type="match status" value="1"/>
</dbReference>
<reference evidence="4" key="1">
    <citation type="journal article" date="2019" name="Int. J. Syst. Evol. Microbiol.">
        <title>The Global Catalogue of Microorganisms (GCM) 10K type strain sequencing project: providing services to taxonomists for standard genome sequencing and annotation.</title>
        <authorList>
            <consortium name="The Broad Institute Genomics Platform"/>
            <consortium name="The Broad Institute Genome Sequencing Center for Infectious Disease"/>
            <person name="Wu L."/>
            <person name="Ma J."/>
        </authorList>
    </citation>
    <scope>NUCLEOTIDE SEQUENCE [LARGE SCALE GENOMIC DNA]</scope>
    <source>
        <strain evidence="4">JCM 30346</strain>
    </source>
</reference>